<sequence length="399" mass="47047">MERKIIVVIKEFFKKFTICAFESINGDFQTIFSHSINKHQDQNNIINMFQNTLEEIKNITKGDVQNIIYSIEDPNSFYISKLNLNCKNIPITFDHFNLNTINHQLTKDTIDFLAYYQANDIKAIKHDNTILYPHDFKSLPLADLKSLEAVVSRYFIKQQAYKYAQNLINKLSLNIEKMIIGFQLENLYISNVKSQDNKILIKILEDNVLLSFVTNNIIQETKILQNGINILIHKLANILNITSYEARCLIANYNYFEENLQQPFLFRKDKSLQVINDLIKNFYLNISHHITCMLKLYNNLDFSQIQFEIIESQILNLTTSKQLLHSLHPNNEIKTIYDYKLPIYKYINFNNWALVNYLKSNISDQDITNTYTINTQTIENIKFKKPTIFKNFIKRIFAM</sequence>
<proteinExistence type="predicted"/>
<dbReference type="KEGG" id="mmio:HLA92_00860"/>
<dbReference type="RefSeq" id="WP_171112600.1">
    <property type="nucleotide sequence ID" value="NZ_CP053097.1"/>
</dbReference>
<dbReference type="AlphaFoldDB" id="A0A6M4JCC3"/>
<keyword evidence="2" id="KW-1185">Reference proteome</keyword>
<dbReference type="EMBL" id="CP053097">
    <property type="protein sequence ID" value="QJR43995.1"/>
    <property type="molecule type" value="Genomic_DNA"/>
</dbReference>
<protein>
    <submittedName>
        <fullName evidence="1">Uncharacterized protein</fullName>
    </submittedName>
</protein>
<name>A0A6M4JCC3_9MOLU</name>
<evidence type="ECO:0000313" key="2">
    <source>
        <dbReference type="Proteomes" id="UP000502118"/>
    </source>
</evidence>
<accession>A0A6M4JCC3</accession>
<dbReference type="Proteomes" id="UP000502118">
    <property type="component" value="Chromosome"/>
</dbReference>
<evidence type="ECO:0000313" key="1">
    <source>
        <dbReference type="EMBL" id="QJR43995.1"/>
    </source>
</evidence>
<reference evidence="1 2" key="1">
    <citation type="submission" date="2020-05" db="EMBL/GenBank/DDBJ databases">
        <title>Novel Mycoplasma species detected in Mirounga angustirostris (northern elephant seal) from the USA.</title>
        <authorList>
            <person name="Volokhov D.V."/>
        </authorList>
    </citation>
    <scope>NUCLEOTIDE SEQUENCE [LARGE SCALE GENOMIC DNA]</scope>
    <source>
        <strain evidence="1 2">Mirounga ES2806-NAS</strain>
    </source>
</reference>
<gene>
    <name evidence="1" type="ORF">HLA92_00860</name>
</gene>
<organism evidence="1 2">
    <name type="scientific">Mycoplasma miroungirhinis</name>
    <dbReference type="NCBI Taxonomy" id="754516"/>
    <lineage>
        <taxon>Bacteria</taxon>
        <taxon>Bacillati</taxon>
        <taxon>Mycoplasmatota</taxon>
        <taxon>Mollicutes</taxon>
        <taxon>Mycoplasmataceae</taxon>
        <taxon>Mycoplasma</taxon>
    </lineage>
</organism>